<gene>
    <name evidence="3" type="primary">meaB</name>
    <name evidence="3" type="ORF">FNB15_03885</name>
</gene>
<dbReference type="NCBIfam" id="NF006958">
    <property type="entry name" value="PRK09435.1"/>
    <property type="match status" value="1"/>
</dbReference>
<dbReference type="SUPFAM" id="SSF52540">
    <property type="entry name" value="P-loop containing nucleoside triphosphate hydrolases"/>
    <property type="match status" value="1"/>
</dbReference>
<reference evidence="3 4" key="1">
    <citation type="submission" date="2019-07" db="EMBL/GenBank/DDBJ databases">
        <title>Genome sequencing for Ferrovibrio sp. K5.</title>
        <authorList>
            <person name="Park S.-J."/>
        </authorList>
    </citation>
    <scope>NUCLEOTIDE SEQUENCE [LARGE SCALE GENOMIC DNA]</scope>
    <source>
        <strain evidence="3 4">K5</strain>
    </source>
</reference>
<dbReference type="AlphaFoldDB" id="A0A516GY48"/>
<dbReference type="Pfam" id="PF03308">
    <property type="entry name" value="MeaB"/>
    <property type="match status" value="1"/>
</dbReference>
<name>A0A516GY48_9PROT</name>
<keyword evidence="4" id="KW-1185">Reference proteome</keyword>
<accession>A0A516GY48</accession>
<dbReference type="GO" id="GO:0005525">
    <property type="term" value="F:GTP binding"/>
    <property type="evidence" value="ECO:0007669"/>
    <property type="project" value="InterPro"/>
</dbReference>
<protein>
    <submittedName>
        <fullName evidence="3">Methylmalonyl Co-A mutase-associated GTPase MeaB</fullName>
        <ecNumber evidence="3">3.6.5.-</ecNumber>
    </submittedName>
</protein>
<dbReference type="Gene3D" id="1.10.287.130">
    <property type="match status" value="1"/>
</dbReference>
<dbReference type="EMBL" id="CP041636">
    <property type="protein sequence ID" value="QDO96464.1"/>
    <property type="molecule type" value="Genomic_DNA"/>
</dbReference>
<sequence>MSARRTVDPDQLAEQLLSGDRRALARAITLVESRHEADRAAADTLLQKILPHTGKAIRIGISGTPGVGKSSFIERFGLYLTAQKKKVAVLAIDPSSTLSGGSILGDKTRMEQLVRDPNAFIRPSPSSGSLGGVARRTREAMLLAEAAGFDVVLVETVGVGQSETTVAEMVDIFLLLLAPGGGDDLQGIKRGIMELADVVVINKADGDLLPKARLAAADYRMALHLMRPRHTDWQPQVQMASALLNEGIDAVWTTIEDFRSKLEKSGALQAQRRHQAEGWLWRELQDGLLDWLKQDAAVASELPKLQKAVGAGKATPHAAAKKILGLLGK</sequence>
<evidence type="ECO:0000313" key="4">
    <source>
        <dbReference type="Proteomes" id="UP000317496"/>
    </source>
</evidence>
<dbReference type="OrthoDB" id="9778292at2"/>
<dbReference type="RefSeq" id="WP_144067445.1">
    <property type="nucleotide sequence ID" value="NZ_CP041636.1"/>
</dbReference>
<dbReference type="KEGG" id="fer:FNB15_03885"/>
<dbReference type="InterPro" id="IPR005129">
    <property type="entry name" value="GTPase_ArgK"/>
</dbReference>
<dbReference type="InterPro" id="IPR003593">
    <property type="entry name" value="AAA+_ATPase"/>
</dbReference>
<dbReference type="GO" id="GO:0005737">
    <property type="term" value="C:cytoplasm"/>
    <property type="evidence" value="ECO:0007669"/>
    <property type="project" value="TreeGrafter"/>
</dbReference>
<organism evidence="3 4">
    <name type="scientific">Ferrovibrio terrae</name>
    <dbReference type="NCBI Taxonomy" id="2594003"/>
    <lineage>
        <taxon>Bacteria</taxon>
        <taxon>Pseudomonadati</taxon>
        <taxon>Pseudomonadota</taxon>
        <taxon>Alphaproteobacteria</taxon>
        <taxon>Rhodospirillales</taxon>
        <taxon>Rhodospirillaceae</taxon>
        <taxon>Ferrovibrio</taxon>
    </lineage>
</organism>
<dbReference type="Proteomes" id="UP000317496">
    <property type="component" value="Chromosome"/>
</dbReference>
<dbReference type="Gene3D" id="1.20.5.170">
    <property type="match status" value="1"/>
</dbReference>
<evidence type="ECO:0000256" key="1">
    <source>
        <dbReference type="ARBA" id="ARBA00009625"/>
    </source>
</evidence>
<dbReference type="NCBIfam" id="TIGR00750">
    <property type="entry name" value="lao"/>
    <property type="match status" value="1"/>
</dbReference>
<dbReference type="InterPro" id="IPR027417">
    <property type="entry name" value="P-loop_NTPase"/>
</dbReference>
<dbReference type="PANTHER" id="PTHR23408:SF3">
    <property type="entry name" value="METHYLMALONIC ACIDURIA TYPE A PROTEIN, MITOCHONDRIAL"/>
    <property type="match status" value="1"/>
</dbReference>
<dbReference type="EC" id="3.6.5.-" evidence="3"/>
<dbReference type="GO" id="GO:0003924">
    <property type="term" value="F:GTPase activity"/>
    <property type="evidence" value="ECO:0007669"/>
    <property type="project" value="InterPro"/>
</dbReference>
<feature type="domain" description="AAA+ ATPase" evidence="2">
    <location>
        <begin position="55"/>
        <end position="227"/>
    </location>
</feature>
<keyword evidence="3" id="KW-0378">Hydrolase</keyword>
<comment type="similarity">
    <text evidence="1">Belongs to the SIMIBI class G3E GTPase family. ArgK/MeaB subfamily.</text>
</comment>
<evidence type="ECO:0000313" key="3">
    <source>
        <dbReference type="EMBL" id="QDO96464.1"/>
    </source>
</evidence>
<dbReference type="CDD" id="cd03114">
    <property type="entry name" value="MMAA-like"/>
    <property type="match status" value="1"/>
</dbReference>
<dbReference type="SMART" id="SM00382">
    <property type="entry name" value="AAA"/>
    <property type="match status" value="1"/>
</dbReference>
<evidence type="ECO:0000259" key="2">
    <source>
        <dbReference type="SMART" id="SM00382"/>
    </source>
</evidence>
<proteinExistence type="inferred from homology"/>
<dbReference type="PANTHER" id="PTHR23408">
    <property type="entry name" value="METHYLMALONYL-COA MUTASE"/>
    <property type="match status" value="1"/>
</dbReference>
<dbReference type="Gene3D" id="3.40.50.300">
    <property type="entry name" value="P-loop containing nucleotide triphosphate hydrolases"/>
    <property type="match status" value="1"/>
</dbReference>